<evidence type="ECO:0000256" key="5">
    <source>
        <dbReference type="ARBA" id="ARBA00023180"/>
    </source>
</evidence>
<accession>A0A8K0G630</accession>
<keyword evidence="3" id="KW-0732">Signal</keyword>
<dbReference type="EMBL" id="VTPC01083721">
    <property type="protein sequence ID" value="KAF2887399.1"/>
    <property type="molecule type" value="Genomic_DNA"/>
</dbReference>
<keyword evidence="7" id="KW-1185">Reference proteome</keyword>
<evidence type="ECO:0000313" key="6">
    <source>
        <dbReference type="EMBL" id="KAF2887399.1"/>
    </source>
</evidence>
<evidence type="ECO:0000256" key="1">
    <source>
        <dbReference type="ARBA" id="ARBA00011079"/>
    </source>
</evidence>
<dbReference type="GO" id="GO:0070008">
    <property type="term" value="F:serine-type exopeptidase activity"/>
    <property type="evidence" value="ECO:0007669"/>
    <property type="project" value="InterPro"/>
</dbReference>
<dbReference type="AlphaFoldDB" id="A0A8K0G630"/>
<keyword evidence="2" id="KW-0645">Protease</keyword>
<evidence type="ECO:0000313" key="7">
    <source>
        <dbReference type="Proteomes" id="UP000801492"/>
    </source>
</evidence>
<dbReference type="GO" id="GO:0006508">
    <property type="term" value="P:proteolysis"/>
    <property type="evidence" value="ECO:0007669"/>
    <property type="project" value="UniProtKB-KW"/>
</dbReference>
<evidence type="ECO:0000256" key="3">
    <source>
        <dbReference type="ARBA" id="ARBA00022729"/>
    </source>
</evidence>
<protein>
    <recommendedName>
        <fullName evidence="8">Lysosomal Pro-X carboxypeptidase</fullName>
    </recommendedName>
</protein>
<evidence type="ECO:0000256" key="4">
    <source>
        <dbReference type="ARBA" id="ARBA00022801"/>
    </source>
</evidence>
<evidence type="ECO:0008006" key="8">
    <source>
        <dbReference type="Google" id="ProtNLM"/>
    </source>
</evidence>
<reference evidence="6" key="1">
    <citation type="submission" date="2019-08" db="EMBL/GenBank/DDBJ databases">
        <title>The genome of the North American firefly Photinus pyralis.</title>
        <authorList>
            <consortium name="Photinus pyralis genome working group"/>
            <person name="Fallon T.R."/>
            <person name="Sander Lower S.E."/>
            <person name="Weng J.-K."/>
        </authorList>
    </citation>
    <scope>NUCLEOTIDE SEQUENCE</scope>
    <source>
        <strain evidence="6">TRF0915ILg1</strain>
        <tissue evidence="6">Whole body</tissue>
    </source>
</reference>
<name>A0A8K0G630_IGNLU</name>
<dbReference type="Proteomes" id="UP000801492">
    <property type="component" value="Unassembled WGS sequence"/>
</dbReference>
<dbReference type="OrthoDB" id="2130629at2759"/>
<gene>
    <name evidence="6" type="ORF">ILUMI_18774</name>
</gene>
<dbReference type="PANTHER" id="PTHR11010:SF38">
    <property type="entry name" value="LYSOSOMAL PRO-X CARBOXYPEPTIDASE"/>
    <property type="match status" value="1"/>
</dbReference>
<keyword evidence="4" id="KW-0378">Hydrolase</keyword>
<dbReference type="Gene3D" id="3.40.50.1820">
    <property type="entry name" value="alpha/beta hydrolase"/>
    <property type="match status" value="1"/>
</dbReference>
<feature type="non-terminal residue" evidence="6">
    <location>
        <position position="1"/>
    </location>
</feature>
<sequence>EVASTNEGKTWLSSKWKLCKPLQNDTDIQSLLDWLTEIYGNLAMVNYPYPTNFLAPLPAHPVKAFCNKLQAVPHKPEALLEKLGIALSIYTNYTEKVKCVDISQSAGGNLGEEAWDFQACTEMIMPMCSNSNDMFENYAWNFTAFAETCYNKWKVRVARPDLAILEYGGKDLEAASNIIFSNGLLDPWSGGGVLRNVSRTVYAVVIPEAAHHLDLRSSNVNDPRSVIAARNFHKRTIRSWLRSYYRERQNIYY</sequence>
<comment type="caution">
    <text evidence="6">The sequence shown here is derived from an EMBL/GenBank/DDBJ whole genome shotgun (WGS) entry which is preliminary data.</text>
</comment>
<dbReference type="SUPFAM" id="SSF53474">
    <property type="entry name" value="alpha/beta-Hydrolases"/>
    <property type="match status" value="1"/>
</dbReference>
<dbReference type="InterPro" id="IPR029058">
    <property type="entry name" value="AB_hydrolase_fold"/>
</dbReference>
<dbReference type="PANTHER" id="PTHR11010">
    <property type="entry name" value="PROTEASE S28 PRO-X CARBOXYPEPTIDASE-RELATED"/>
    <property type="match status" value="1"/>
</dbReference>
<comment type="similarity">
    <text evidence="1">Belongs to the peptidase S28 family.</text>
</comment>
<proteinExistence type="inferred from homology"/>
<dbReference type="InterPro" id="IPR008758">
    <property type="entry name" value="Peptidase_S28"/>
</dbReference>
<dbReference type="GO" id="GO:0008239">
    <property type="term" value="F:dipeptidyl-peptidase activity"/>
    <property type="evidence" value="ECO:0007669"/>
    <property type="project" value="TreeGrafter"/>
</dbReference>
<keyword evidence="5" id="KW-0325">Glycoprotein</keyword>
<organism evidence="6 7">
    <name type="scientific">Ignelater luminosus</name>
    <name type="common">Cucubano</name>
    <name type="synonym">Pyrophorus luminosus</name>
    <dbReference type="NCBI Taxonomy" id="2038154"/>
    <lineage>
        <taxon>Eukaryota</taxon>
        <taxon>Metazoa</taxon>
        <taxon>Ecdysozoa</taxon>
        <taxon>Arthropoda</taxon>
        <taxon>Hexapoda</taxon>
        <taxon>Insecta</taxon>
        <taxon>Pterygota</taxon>
        <taxon>Neoptera</taxon>
        <taxon>Endopterygota</taxon>
        <taxon>Coleoptera</taxon>
        <taxon>Polyphaga</taxon>
        <taxon>Elateriformia</taxon>
        <taxon>Elateroidea</taxon>
        <taxon>Elateridae</taxon>
        <taxon>Agrypninae</taxon>
        <taxon>Pyrophorini</taxon>
        <taxon>Ignelater</taxon>
    </lineage>
</organism>
<evidence type="ECO:0000256" key="2">
    <source>
        <dbReference type="ARBA" id="ARBA00022670"/>
    </source>
</evidence>
<dbReference type="Pfam" id="PF05577">
    <property type="entry name" value="Peptidase_S28"/>
    <property type="match status" value="1"/>
</dbReference>